<dbReference type="GO" id="GO:0031124">
    <property type="term" value="P:mRNA 3'-end processing"/>
    <property type="evidence" value="ECO:0007669"/>
    <property type="project" value="TreeGrafter"/>
</dbReference>
<dbReference type="SMART" id="SM00582">
    <property type="entry name" value="RPR"/>
    <property type="match status" value="1"/>
</dbReference>
<dbReference type="PROSITE" id="PS51391">
    <property type="entry name" value="CID"/>
    <property type="match status" value="1"/>
</dbReference>
<dbReference type="EMBL" id="LWCA01000292">
    <property type="protein sequence ID" value="OAF69373.1"/>
    <property type="molecule type" value="Genomic_DNA"/>
</dbReference>
<evidence type="ECO:0000313" key="2">
    <source>
        <dbReference type="EMBL" id="OAF69373.1"/>
    </source>
</evidence>
<dbReference type="Gene3D" id="1.25.40.90">
    <property type="match status" value="1"/>
</dbReference>
<name>A0A177B6U6_9BILA</name>
<dbReference type="Proteomes" id="UP000078046">
    <property type="component" value="Unassembled WGS sequence"/>
</dbReference>
<sequence length="302" mass="35637">MTFNKENFEHRLKGLTRSQGSIETLSLWMIHYRSSAQDAVDIWLQQFKSVNETKKLNLLYLANDVIQNGRKFGNEYIQKFKQVFPTVFKICQNFNKNNKDNINSVLQVWKERKIFDLEFIKKLNSSFGRTVKEESSNGFNNHYNGKDVNTHITTDKFVEMLAQFKYTPSCDPTIRIKVSQLDKRITDISYIKNIKDINELKKLQETLVETTKLLAEYNSSLYDECMTRSKFENDVCNLVKQYKNKMKQNTSHLKIIEKRMEELQKLRNHTKKYLTCLPDFSTIENHTSSEYSILPSVKDLFS</sequence>
<dbReference type="InterPro" id="IPR006569">
    <property type="entry name" value="CID_dom"/>
</dbReference>
<dbReference type="CDD" id="cd16981">
    <property type="entry name" value="CID_RPRD_like"/>
    <property type="match status" value="1"/>
</dbReference>
<dbReference type="InterPro" id="IPR032337">
    <property type="entry name" value="RPRD1A/B_C"/>
</dbReference>
<dbReference type="PANTHER" id="PTHR12460">
    <property type="entry name" value="CYCLIN-DEPENDENT KINASE INHIBITOR-RELATED PROTEIN"/>
    <property type="match status" value="1"/>
</dbReference>
<dbReference type="Pfam" id="PF16566">
    <property type="entry name" value="CREPT"/>
    <property type="match status" value="1"/>
</dbReference>
<proteinExistence type="predicted"/>
<gene>
    <name evidence="2" type="ORF">A3Q56_02889</name>
</gene>
<evidence type="ECO:0000313" key="3">
    <source>
        <dbReference type="Proteomes" id="UP000078046"/>
    </source>
</evidence>
<dbReference type="InterPro" id="IPR008942">
    <property type="entry name" value="ENTH_VHS"/>
</dbReference>
<dbReference type="AlphaFoldDB" id="A0A177B6U6"/>
<dbReference type="Pfam" id="PF04818">
    <property type="entry name" value="CID"/>
    <property type="match status" value="1"/>
</dbReference>
<dbReference type="OrthoDB" id="10069473at2759"/>
<protein>
    <submittedName>
        <fullName evidence="2">CID domain-containing protein 1</fullName>
    </submittedName>
</protein>
<dbReference type="SUPFAM" id="SSF48464">
    <property type="entry name" value="ENTH/VHS domain"/>
    <property type="match status" value="1"/>
</dbReference>
<keyword evidence="3" id="KW-1185">Reference proteome</keyword>
<comment type="caution">
    <text evidence="2">The sequence shown here is derived from an EMBL/GenBank/DDBJ whole genome shotgun (WGS) entry which is preliminary data.</text>
</comment>
<dbReference type="Gene3D" id="6.10.250.2560">
    <property type="match status" value="1"/>
</dbReference>
<organism evidence="2 3">
    <name type="scientific">Intoshia linei</name>
    <dbReference type="NCBI Taxonomy" id="1819745"/>
    <lineage>
        <taxon>Eukaryota</taxon>
        <taxon>Metazoa</taxon>
        <taxon>Spiralia</taxon>
        <taxon>Lophotrochozoa</taxon>
        <taxon>Mesozoa</taxon>
        <taxon>Orthonectida</taxon>
        <taxon>Rhopaluridae</taxon>
        <taxon>Intoshia</taxon>
    </lineage>
</organism>
<dbReference type="PANTHER" id="PTHR12460:SF0">
    <property type="entry name" value="CID DOMAIN-CONTAINING PROTEIN-RELATED"/>
    <property type="match status" value="1"/>
</dbReference>
<accession>A0A177B6U6</accession>
<feature type="domain" description="CID" evidence="1">
    <location>
        <begin position="1"/>
        <end position="131"/>
    </location>
</feature>
<reference evidence="2 3" key="1">
    <citation type="submission" date="2016-04" db="EMBL/GenBank/DDBJ databases">
        <title>The genome of Intoshia linei affirms orthonectids as highly simplified spiralians.</title>
        <authorList>
            <person name="Mikhailov K.V."/>
            <person name="Slusarev G.S."/>
            <person name="Nikitin M.A."/>
            <person name="Logacheva M.D."/>
            <person name="Penin A."/>
            <person name="Aleoshin V."/>
            <person name="Panchin Y.V."/>
        </authorList>
    </citation>
    <scope>NUCLEOTIDE SEQUENCE [LARGE SCALE GENOMIC DNA]</scope>
    <source>
        <strain evidence="2">Intl2013</strain>
        <tissue evidence="2">Whole animal</tissue>
    </source>
</reference>
<evidence type="ECO:0000259" key="1">
    <source>
        <dbReference type="PROSITE" id="PS51391"/>
    </source>
</evidence>
<dbReference type="GO" id="GO:0000993">
    <property type="term" value="F:RNA polymerase II complex binding"/>
    <property type="evidence" value="ECO:0007669"/>
    <property type="project" value="TreeGrafter"/>
</dbReference>